<dbReference type="Proteomes" id="UP000320443">
    <property type="component" value="Unassembled WGS sequence"/>
</dbReference>
<name>A0A553FYS2_9CORY</name>
<dbReference type="AlphaFoldDB" id="A0A553FYS2"/>
<sequence>MTVIDTATPLAAIRRRRALVFGDRTAHVTPDRVEVEIEPGRVQSFPLSAELSARVATLIDGMEVGDRPLLGRGNAYIDAVSSTGWRALGVARLREIDGRRVLVVGARF</sequence>
<proteinExistence type="predicted"/>
<dbReference type="RefSeq" id="WP_144013309.1">
    <property type="nucleotide sequence ID" value="NZ_VKDK01000006.1"/>
</dbReference>
<gene>
    <name evidence="1" type="ORF">FNY97_05330</name>
</gene>
<reference evidence="1 2" key="1">
    <citation type="submission" date="2019-07" db="EMBL/GenBank/DDBJ databases">
        <title>Draft genome of C. aurimucosum strain 2274.</title>
        <authorList>
            <person name="Pacheco L.G.C."/>
            <person name="Aguiar E.R.G.R."/>
            <person name="Santos C.S."/>
            <person name="Rocha D.J.P.G."/>
            <person name="Sant'Anna L.O."/>
            <person name="Mattos-Guaraldi A.L."/>
            <person name="Santos L.S."/>
        </authorList>
    </citation>
    <scope>NUCLEOTIDE SEQUENCE [LARGE SCALE GENOMIC DNA]</scope>
    <source>
        <strain evidence="1 2">2274</strain>
    </source>
</reference>
<protein>
    <submittedName>
        <fullName evidence="1">Uncharacterized protein</fullName>
    </submittedName>
</protein>
<evidence type="ECO:0000313" key="2">
    <source>
        <dbReference type="Proteomes" id="UP000320443"/>
    </source>
</evidence>
<accession>A0A553FYS2</accession>
<keyword evidence="2" id="KW-1185">Reference proteome</keyword>
<evidence type="ECO:0000313" key="1">
    <source>
        <dbReference type="EMBL" id="TRX62393.1"/>
    </source>
</evidence>
<dbReference type="EMBL" id="VKDK01000006">
    <property type="protein sequence ID" value="TRX62393.1"/>
    <property type="molecule type" value="Genomic_DNA"/>
</dbReference>
<organism evidence="1 2">
    <name type="scientific">Corynebacterium hiratae</name>
    <dbReference type="NCBI Taxonomy" id="3139423"/>
    <lineage>
        <taxon>Bacteria</taxon>
        <taxon>Bacillati</taxon>
        <taxon>Actinomycetota</taxon>
        <taxon>Actinomycetes</taxon>
        <taxon>Mycobacteriales</taxon>
        <taxon>Corynebacteriaceae</taxon>
        <taxon>Corynebacterium</taxon>
    </lineage>
</organism>
<comment type="caution">
    <text evidence="1">The sequence shown here is derived from an EMBL/GenBank/DDBJ whole genome shotgun (WGS) entry which is preliminary data.</text>
</comment>